<feature type="domain" description="PI31 proteasome regulator N-terminal" evidence="5">
    <location>
        <begin position="16"/>
        <end position="144"/>
    </location>
</feature>
<evidence type="ECO:0000313" key="6">
    <source>
        <dbReference type="EMBL" id="JAS19622.1"/>
    </source>
</evidence>
<dbReference type="EMBL" id="GEDC01017676">
    <property type="protein sequence ID" value="JAS19622.1"/>
    <property type="molecule type" value="Transcribed_RNA"/>
</dbReference>
<proteinExistence type="inferred from homology"/>
<dbReference type="PANTHER" id="PTHR13266">
    <property type="entry name" value="PROTEASOME INHIBITOR"/>
    <property type="match status" value="1"/>
</dbReference>
<evidence type="ECO:0000256" key="4">
    <source>
        <dbReference type="SAM" id="MobiDB-lite"/>
    </source>
</evidence>
<reference evidence="6" key="1">
    <citation type="submission" date="2015-12" db="EMBL/GenBank/DDBJ databases">
        <title>De novo transcriptome assembly of four potential Pierce s Disease insect vectors from Arizona vineyards.</title>
        <authorList>
            <person name="Tassone E.E."/>
        </authorList>
    </citation>
    <scope>NUCLEOTIDE SEQUENCE</scope>
</reference>
<name>A0A1B6D1P0_9HEMI</name>
<dbReference type="PANTHER" id="PTHR13266:SF1">
    <property type="entry name" value="PROTEASOME INHIBITOR PI31 SUBUNIT"/>
    <property type="match status" value="1"/>
</dbReference>
<keyword evidence="3" id="KW-0647">Proteasome</keyword>
<comment type="similarity">
    <text evidence="1">Belongs to the proteasome inhibitor PI31 family.</text>
</comment>
<protein>
    <recommendedName>
        <fullName evidence="2">Proteasome inhibitor PI31 subunit</fullName>
    </recommendedName>
</protein>
<gene>
    <name evidence="6" type="ORF">g.11114</name>
</gene>
<dbReference type="GO" id="GO:0000502">
    <property type="term" value="C:proteasome complex"/>
    <property type="evidence" value="ECO:0007669"/>
    <property type="project" value="UniProtKB-KW"/>
</dbReference>
<dbReference type="GO" id="GO:0043161">
    <property type="term" value="P:proteasome-mediated ubiquitin-dependent protein catabolic process"/>
    <property type="evidence" value="ECO:0007669"/>
    <property type="project" value="InterPro"/>
</dbReference>
<feature type="region of interest" description="Disordered" evidence="4">
    <location>
        <begin position="159"/>
        <end position="181"/>
    </location>
</feature>
<evidence type="ECO:0000256" key="3">
    <source>
        <dbReference type="ARBA" id="ARBA00022942"/>
    </source>
</evidence>
<evidence type="ECO:0000259" key="5">
    <source>
        <dbReference type="Pfam" id="PF11566"/>
    </source>
</evidence>
<feature type="region of interest" description="Disordered" evidence="4">
    <location>
        <begin position="223"/>
        <end position="280"/>
    </location>
</feature>
<feature type="compositionally biased region" description="Low complexity" evidence="4">
    <location>
        <begin position="165"/>
        <end position="175"/>
    </location>
</feature>
<dbReference type="InterPro" id="IPR045128">
    <property type="entry name" value="PI31-like"/>
</dbReference>
<evidence type="ECO:0000256" key="1">
    <source>
        <dbReference type="ARBA" id="ARBA00006405"/>
    </source>
</evidence>
<dbReference type="Pfam" id="PF11566">
    <property type="entry name" value="PI31_Prot_N"/>
    <property type="match status" value="1"/>
</dbReference>
<dbReference type="GO" id="GO:0004866">
    <property type="term" value="F:endopeptidase inhibitor activity"/>
    <property type="evidence" value="ECO:0007669"/>
    <property type="project" value="InterPro"/>
</dbReference>
<dbReference type="AlphaFoldDB" id="A0A1B6D1P0"/>
<dbReference type="InterPro" id="IPR021625">
    <property type="entry name" value="PI31_Prot_N"/>
</dbReference>
<organism evidence="6">
    <name type="scientific">Clastoptera arizonana</name>
    <name type="common">Arizona spittle bug</name>
    <dbReference type="NCBI Taxonomy" id="38151"/>
    <lineage>
        <taxon>Eukaryota</taxon>
        <taxon>Metazoa</taxon>
        <taxon>Ecdysozoa</taxon>
        <taxon>Arthropoda</taxon>
        <taxon>Hexapoda</taxon>
        <taxon>Insecta</taxon>
        <taxon>Pterygota</taxon>
        <taxon>Neoptera</taxon>
        <taxon>Paraneoptera</taxon>
        <taxon>Hemiptera</taxon>
        <taxon>Auchenorrhyncha</taxon>
        <taxon>Cercopoidea</taxon>
        <taxon>Clastopteridae</taxon>
        <taxon>Clastoptera</taxon>
    </lineage>
</organism>
<sequence>MSSDTLFWELTYKSVEKSINKKEDVLLVFIHWALLKSGLRCVGLKVTEAKVEDGRELLPDDWNKNESYSLTYISKSGELYSLGGTVANGYLVIELINLKKMSISALSLAIDHVQECGSTKPLSSMIFDHQGIFRKIKTELIDKVFNPDNIRDEETQTLDFRPDNRNLPPRNNRGIPDFEDNFYIDSQPDFRRDIENVGRSDLDPIGRSGVGGMIFPFGPNRPPLFDPGSGIPGGLPRGAVPPGARFDPFGPPGAGSRGRPRRFPPDSDHMPPPGYDDMFM</sequence>
<dbReference type="Gene3D" id="3.40.1000.30">
    <property type="match status" value="1"/>
</dbReference>
<accession>A0A1B6D1P0</accession>
<evidence type="ECO:0000256" key="2">
    <source>
        <dbReference type="ARBA" id="ARBA00015575"/>
    </source>
</evidence>
<dbReference type="GO" id="GO:0070628">
    <property type="term" value="F:proteasome binding"/>
    <property type="evidence" value="ECO:0007669"/>
    <property type="project" value="InterPro"/>
</dbReference>